<dbReference type="InterPro" id="IPR046977">
    <property type="entry name" value="RsmC/RlmG"/>
</dbReference>
<dbReference type="InterPro" id="IPR002052">
    <property type="entry name" value="DNA_methylase_N6_adenine_CS"/>
</dbReference>
<sequence length="356" mass="39468">MPVWQHTGLTLDCYPKVPAHVSLPWDAADEYLLEHCNHSASISTLLLNDRHGALSCALPHAASYNDSASGRIATQRNRALNHLAQADFVDSPVIAQQVLIKIPKNWEQLLDQLALITAVAPTATVYLAGMAKHIPVSWLQWLEQNASRYVQYKIVRKARLIELTPSESMLNSNDRFKGYKTESGLNLSALPGVFARQQMDIGTRVMLEHLPNVMTGTVCDLGCGNGLLALSIKQKHPETRVIATDDSLLAVESARRNAEVNDLSIDVRHGNILQAVEESLDWVVCNPPFHDGHKQLTNIAEAMFLQSQQQLNPGGTLLVIANRHLPYLAKLKSLFASVDSLSSDKRFVVYECRKRS</sequence>
<proteinExistence type="predicted"/>
<keyword evidence="3 8" id="KW-0489">Methyltransferase</keyword>
<dbReference type="EC" id="2.1.1.-" evidence="8"/>
<accession>A0A160T805</accession>
<dbReference type="CDD" id="cd02440">
    <property type="entry name" value="AdoMet_MTases"/>
    <property type="match status" value="1"/>
</dbReference>
<evidence type="ECO:0000256" key="5">
    <source>
        <dbReference type="ARBA" id="ARBA00022691"/>
    </source>
</evidence>
<dbReference type="Gene3D" id="3.40.50.150">
    <property type="entry name" value="Vaccinia Virus protein VP39"/>
    <property type="match status" value="2"/>
</dbReference>
<dbReference type="InterPro" id="IPR029063">
    <property type="entry name" value="SAM-dependent_MTases_sf"/>
</dbReference>
<keyword evidence="5" id="KW-0949">S-adenosyl-L-methionine</keyword>
<dbReference type="GO" id="GO:0008990">
    <property type="term" value="F:rRNA (guanine-N2-)-methyltransferase activity"/>
    <property type="evidence" value="ECO:0007669"/>
    <property type="project" value="InterPro"/>
</dbReference>
<name>A0A160T805_9ZZZZ</name>
<evidence type="ECO:0000256" key="4">
    <source>
        <dbReference type="ARBA" id="ARBA00022679"/>
    </source>
</evidence>
<dbReference type="AlphaFoldDB" id="A0A160T805"/>
<dbReference type="GO" id="GO:0005737">
    <property type="term" value="C:cytoplasm"/>
    <property type="evidence" value="ECO:0007669"/>
    <property type="project" value="InterPro"/>
</dbReference>
<reference evidence="8" key="1">
    <citation type="submission" date="2015-10" db="EMBL/GenBank/DDBJ databases">
        <authorList>
            <person name="Gilbert D.G."/>
        </authorList>
    </citation>
    <scope>NUCLEOTIDE SEQUENCE</scope>
</reference>
<evidence type="ECO:0000259" key="6">
    <source>
        <dbReference type="Pfam" id="PF05175"/>
    </source>
</evidence>
<evidence type="ECO:0000256" key="1">
    <source>
        <dbReference type="ARBA" id="ARBA00022490"/>
    </source>
</evidence>
<dbReference type="EMBL" id="CZQC01000004">
    <property type="protein sequence ID" value="CUS40120.1"/>
    <property type="molecule type" value="Genomic_DNA"/>
</dbReference>
<evidence type="ECO:0000313" key="8">
    <source>
        <dbReference type="EMBL" id="CUS40120.1"/>
    </source>
</evidence>
<dbReference type="GO" id="GO:0003676">
    <property type="term" value="F:nucleic acid binding"/>
    <property type="evidence" value="ECO:0007669"/>
    <property type="project" value="InterPro"/>
</dbReference>
<dbReference type="Pfam" id="PF05175">
    <property type="entry name" value="MTS"/>
    <property type="match status" value="1"/>
</dbReference>
<evidence type="ECO:0000256" key="2">
    <source>
        <dbReference type="ARBA" id="ARBA00022552"/>
    </source>
</evidence>
<dbReference type="PIRSF" id="PIRSF037565">
    <property type="entry name" value="RRNA_m2G_Mtase_RsmD_prd"/>
    <property type="match status" value="1"/>
</dbReference>
<organism evidence="8">
    <name type="scientific">hydrothermal vent metagenome</name>
    <dbReference type="NCBI Taxonomy" id="652676"/>
    <lineage>
        <taxon>unclassified sequences</taxon>
        <taxon>metagenomes</taxon>
        <taxon>ecological metagenomes</taxon>
    </lineage>
</organism>
<dbReference type="PANTHER" id="PTHR47816:SF5">
    <property type="entry name" value="RIBOSOMAL RNA LARGE SUBUNIT METHYLTRANSFERASE G"/>
    <property type="match status" value="1"/>
</dbReference>
<feature type="domain" description="Methyltransferase small" evidence="6">
    <location>
        <begin position="186"/>
        <end position="351"/>
    </location>
</feature>
<dbReference type="InterPro" id="IPR017237">
    <property type="entry name" value="RLMG"/>
</dbReference>
<keyword evidence="4 8" id="KW-0808">Transferase</keyword>
<evidence type="ECO:0000259" key="7">
    <source>
        <dbReference type="Pfam" id="PF26049"/>
    </source>
</evidence>
<dbReference type="InterPro" id="IPR007848">
    <property type="entry name" value="Small_mtfrase_dom"/>
</dbReference>
<protein>
    <submittedName>
        <fullName evidence="8">23S rRNA (Guanine-N-2-)-methyltransferase rlmG ## LSU rRNA m2G1835</fullName>
        <ecNumber evidence="8">2.1.1.-</ecNumber>
    </submittedName>
</protein>
<keyword evidence="1" id="KW-0963">Cytoplasm</keyword>
<dbReference type="Pfam" id="PF26049">
    <property type="entry name" value="RLMG_N"/>
    <property type="match status" value="1"/>
</dbReference>
<dbReference type="PROSITE" id="PS00092">
    <property type="entry name" value="N6_MTASE"/>
    <property type="match status" value="1"/>
</dbReference>
<gene>
    <name evidence="8" type="ORF">MGWOODY_Tha274</name>
</gene>
<keyword evidence="2" id="KW-0698">rRNA processing</keyword>
<feature type="domain" description="RlmG N-terminal" evidence="7">
    <location>
        <begin position="7"/>
        <end position="166"/>
    </location>
</feature>
<evidence type="ECO:0000256" key="3">
    <source>
        <dbReference type="ARBA" id="ARBA00022603"/>
    </source>
</evidence>
<dbReference type="SUPFAM" id="SSF53335">
    <property type="entry name" value="S-adenosyl-L-methionine-dependent methyltransferases"/>
    <property type="match status" value="1"/>
</dbReference>
<dbReference type="PANTHER" id="PTHR47816">
    <property type="entry name" value="RIBOSOMAL RNA SMALL SUBUNIT METHYLTRANSFERASE C"/>
    <property type="match status" value="1"/>
</dbReference>
<dbReference type="InterPro" id="IPR058679">
    <property type="entry name" value="RlmG_N"/>
</dbReference>